<dbReference type="Proteomes" id="UP001212997">
    <property type="component" value="Unassembled WGS sequence"/>
</dbReference>
<dbReference type="EMBL" id="JANAWD010001738">
    <property type="protein sequence ID" value="KAJ3472801.1"/>
    <property type="molecule type" value="Genomic_DNA"/>
</dbReference>
<evidence type="ECO:0000313" key="2">
    <source>
        <dbReference type="Proteomes" id="UP001212997"/>
    </source>
</evidence>
<name>A0AAD5YBN5_9APHY</name>
<proteinExistence type="predicted"/>
<keyword evidence="2" id="KW-1185">Reference proteome</keyword>
<gene>
    <name evidence="1" type="ORF">NLI96_g13251</name>
</gene>
<evidence type="ECO:0000313" key="1">
    <source>
        <dbReference type="EMBL" id="KAJ3472801.1"/>
    </source>
</evidence>
<organism evidence="1 2">
    <name type="scientific">Meripilus lineatus</name>
    <dbReference type="NCBI Taxonomy" id="2056292"/>
    <lineage>
        <taxon>Eukaryota</taxon>
        <taxon>Fungi</taxon>
        <taxon>Dikarya</taxon>
        <taxon>Basidiomycota</taxon>
        <taxon>Agaricomycotina</taxon>
        <taxon>Agaricomycetes</taxon>
        <taxon>Polyporales</taxon>
        <taxon>Meripilaceae</taxon>
        <taxon>Meripilus</taxon>
    </lineage>
</organism>
<accession>A0AAD5YBN5</accession>
<sequence length="162" mass="18402">MPIVRRTIIVPAILAPDALVAGPRMDQGPVHTEVLARQQAAFMRRFHHRVEQADEPTEQQVVRDLLDQLPLTSNAVQHLKQHRPHQFLRRNARPTAFDICFVDRRELGIHLRQPLVHPRLDRAQRMRLRHELLQSDCAEQGFVVALGASMLPSCLGIGLATS</sequence>
<comment type="caution">
    <text evidence="1">The sequence shown here is derived from an EMBL/GenBank/DDBJ whole genome shotgun (WGS) entry which is preliminary data.</text>
</comment>
<reference evidence="1" key="1">
    <citation type="submission" date="2022-07" db="EMBL/GenBank/DDBJ databases">
        <title>Genome Sequence of Physisporinus lineatus.</title>
        <authorList>
            <person name="Buettner E."/>
        </authorList>
    </citation>
    <scope>NUCLEOTIDE SEQUENCE</scope>
    <source>
        <strain evidence="1">VT162</strain>
    </source>
</reference>
<dbReference type="AlphaFoldDB" id="A0AAD5YBN5"/>
<protein>
    <submittedName>
        <fullName evidence="1">Uncharacterized protein</fullName>
    </submittedName>
</protein>